<dbReference type="EMBL" id="SLZR01000002">
    <property type="protein sequence ID" value="TCS43214.1"/>
    <property type="molecule type" value="Genomic_DNA"/>
</dbReference>
<dbReference type="GO" id="GO:0006171">
    <property type="term" value="P:cAMP biosynthetic process"/>
    <property type="evidence" value="ECO:0007669"/>
    <property type="project" value="InterPro"/>
</dbReference>
<comment type="caution">
    <text evidence="2">The sequence shown here is derived from an EMBL/GenBank/DDBJ whole genome shotgun (WGS) entry which is preliminary data.</text>
</comment>
<keyword evidence="3" id="KW-1185">Reference proteome</keyword>
<dbReference type="GO" id="GO:0004016">
    <property type="term" value="F:adenylate cyclase activity"/>
    <property type="evidence" value="ECO:0007669"/>
    <property type="project" value="InterPro"/>
</dbReference>
<dbReference type="PIRSF" id="PIRSF001444">
    <property type="entry name" value="Adenylate_cycl"/>
    <property type="match status" value="1"/>
</dbReference>
<gene>
    <name evidence="2" type="ORF">BCF53_102240</name>
</gene>
<dbReference type="AlphaFoldDB" id="A0A4R3IB53"/>
<dbReference type="Pfam" id="PF01295">
    <property type="entry name" value="Adenylate_cycl"/>
    <property type="match status" value="1"/>
</dbReference>
<organism evidence="2 3">
    <name type="scientific">Reinekea marinisedimentorum</name>
    <dbReference type="NCBI Taxonomy" id="230495"/>
    <lineage>
        <taxon>Bacteria</taxon>
        <taxon>Pseudomonadati</taxon>
        <taxon>Pseudomonadota</taxon>
        <taxon>Gammaproteobacteria</taxon>
        <taxon>Oceanospirillales</taxon>
        <taxon>Saccharospirillaceae</taxon>
        <taxon>Reinekea</taxon>
    </lineage>
</organism>
<proteinExistence type="predicted"/>
<evidence type="ECO:0000259" key="1">
    <source>
        <dbReference type="Pfam" id="PF12633"/>
    </source>
</evidence>
<evidence type="ECO:0000313" key="3">
    <source>
        <dbReference type="Proteomes" id="UP000295793"/>
    </source>
</evidence>
<dbReference type="Proteomes" id="UP000295793">
    <property type="component" value="Unassembled WGS sequence"/>
</dbReference>
<evidence type="ECO:0000313" key="2">
    <source>
        <dbReference type="EMBL" id="TCS43214.1"/>
    </source>
</evidence>
<sequence>MQVNAGRIQRLREGLQPRQQQCFDLIPLLFHLNYDGLPGFSGNETPFKIANYQPDDALIKQLQGLSRQRIPTQHLVAKAQLSALYLMGSSGSIGHSTSSDLDIWLCYNSELSNVAIHALAEKAERISEWAADFNLEVHFFLMDAHKFIGDEQTSLTGENCGTTQKVLLLDEFYRTAQLLAGNIPAWWLIPAACEEKYTETLNAFYDEGLLRKDECTDFGGISSLPGGEFIGAGMWQIYKAIDSPYKSVLKLILLEIYARGYPEINSLAHTYKNTIYRMQLSLDDLDPYIMLYRRIEGYLKERGEHERLELIRRCFYYKVSLNLSRTHRSHNWRRQLMDYLVNEWGWDGAKLRHLDNFRSWSIEQVITERKGLVTELTRSYRFLTEFASEHGSDHLMSQRDLLVLSRKLHTAFDRRPGKIDFINIGLDTDLSHEKIHFQERESKQEPGVFLWAVYNKPIEDQPAPLKYSKSLLETMLWAHLNGLLSAHLHLPVYPSQEKVTEFEVRSTLASIRQYIPYPRPEISSQAYNHPAQLTKIVIFLNLGRDPLHYLSTKGLQKISARSDSLDFSAQRENLVVSLDMVLVNSWGETVVERFTDEDALPKALKSLINRLKKQNGLSSPAVETVCHNPTRPQAIAARVRQLFSDALEAVNSPHSSENTRFVFSVRDKYQVFQYFRRVTNYVAIESTEELIQFLGAEQESYSPVVFDPQHSDENKAIAELYRLHEANCISLCIEHLEDESVINIIDEHGSLVQFKQPQQSMATALSPIVRFLKVTEHRQRSNTEAEHMPERSIRCYQVNRHGKQVKLEKLKLGGLITEGRFISVQVNVDISETGEQDYYIVCNEKEFNSNLLGQEMFSALASYVLGLRASGTRYPIYITEIAMTEAIIESLPYGHDQTRHYIDLKLKIEKRINHGLTLD</sequence>
<dbReference type="InterPro" id="IPR024685">
    <property type="entry name" value="Adenylate_cyclase_1_N"/>
</dbReference>
<name>A0A4R3IB53_9GAMM</name>
<feature type="domain" description="Adenylate cyclase class-I N-terminal" evidence="1">
    <location>
        <begin position="2"/>
        <end position="187"/>
    </location>
</feature>
<dbReference type="Pfam" id="PF12633">
    <property type="entry name" value="Adenyl_cycl_N"/>
    <property type="match status" value="1"/>
</dbReference>
<reference evidence="2 3" key="1">
    <citation type="submission" date="2019-03" db="EMBL/GenBank/DDBJ databases">
        <title>Genomic Encyclopedia of Archaeal and Bacterial Type Strains, Phase II (KMG-II): from individual species to whole genera.</title>
        <authorList>
            <person name="Goeker M."/>
        </authorList>
    </citation>
    <scope>NUCLEOTIDE SEQUENCE [LARGE SCALE GENOMIC DNA]</scope>
    <source>
        <strain evidence="2 3">DSM 15388</strain>
    </source>
</reference>
<dbReference type="InterPro" id="IPR000274">
    <property type="entry name" value="Adenylate_cyclase_1"/>
</dbReference>
<accession>A0A4R3IB53</accession>
<protein>
    <submittedName>
        <fullName evidence="2">Adenylate cyclase class 1</fullName>
    </submittedName>
</protein>
<dbReference type="PANTHER" id="PTHR38760:SF1">
    <property type="entry name" value="ADENYLATE CYCLASE"/>
    <property type="match status" value="1"/>
</dbReference>
<dbReference type="PANTHER" id="PTHR38760">
    <property type="entry name" value="ADENYLATE CYCLASE"/>
    <property type="match status" value="1"/>
</dbReference>